<feature type="region of interest" description="Disordered" evidence="1">
    <location>
        <begin position="1"/>
        <end position="106"/>
    </location>
</feature>
<feature type="compositionally biased region" description="Low complexity" evidence="1">
    <location>
        <begin position="31"/>
        <end position="42"/>
    </location>
</feature>
<evidence type="ECO:0000313" key="2">
    <source>
        <dbReference type="EMBL" id="GGG21334.1"/>
    </source>
</evidence>
<dbReference type="EMBL" id="BMKS01000002">
    <property type="protein sequence ID" value="GGG21334.1"/>
    <property type="molecule type" value="Genomic_DNA"/>
</dbReference>
<organism evidence="2 3">
    <name type="scientific">Caldovatus sediminis</name>
    <dbReference type="NCBI Taxonomy" id="2041189"/>
    <lineage>
        <taxon>Bacteria</taxon>
        <taxon>Pseudomonadati</taxon>
        <taxon>Pseudomonadota</taxon>
        <taxon>Alphaproteobacteria</taxon>
        <taxon>Acetobacterales</taxon>
        <taxon>Roseomonadaceae</taxon>
        <taxon>Caldovatus</taxon>
    </lineage>
</organism>
<accession>A0A8J2Z858</accession>
<evidence type="ECO:0000256" key="1">
    <source>
        <dbReference type="SAM" id="MobiDB-lite"/>
    </source>
</evidence>
<sequence>MADVLDGMGREAAARAAGTDRQTRRRGGGAAEPAPAEGKAGPPHTPLWTRPGASGPGSGAVPVPLPFRDPDAITNGGCDARNRIPAEPGGIASPTGFPCLRSVRIS</sequence>
<proteinExistence type="predicted"/>
<comment type="caution">
    <text evidence="2">The sequence shown here is derived from an EMBL/GenBank/DDBJ whole genome shotgun (WGS) entry which is preliminary data.</text>
</comment>
<keyword evidence="3" id="KW-1185">Reference proteome</keyword>
<evidence type="ECO:0000313" key="3">
    <source>
        <dbReference type="Proteomes" id="UP000597507"/>
    </source>
</evidence>
<reference evidence="2 3" key="1">
    <citation type="journal article" date="2014" name="Int. J. Syst. Evol. Microbiol.">
        <title>Complete genome sequence of Corynebacterium casei LMG S-19264T (=DSM 44701T), isolated from a smear-ripened cheese.</title>
        <authorList>
            <consortium name="US DOE Joint Genome Institute (JGI-PGF)"/>
            <person name="Walter F."/>
            <person name="Albersmeier A."/>
            <person name="Kalinowski J."/>
            <person name="Ruckert C."/>
        </authorList>
    </citation>
    <scope>NUCLEOTIDE SEQUENCE [LARGE SCALE GENOMIC DNA]</scope>
    <source>
        <strain evidence="2 3">CGMCC 1.16330</strain>
    </source>
</reference>
<protein>
    <submittedName>
        <fullName evidence="2">Uncharacterized protein</fullName>
    </submittedName>
</protein>
<dbReference type="AlphaFoldDB" id="A0A8J2Z858"/>
<dbReference type="Proteomes" id="UP000597507">
    <property type="component" value="Unassembled WGS sequence"/>
</dbReference>
<name>A0A8J2Z858_9PROT</name>
<gene>
    <name evidence="2" type="ORF">GCM10010964_06890</name>
</gene>